<feature type="domain" description="Major facilitator superfamily (MFS) profile" evidence="28">
    <location>
        <begin position="62"/>
        <end position="492"/>
    </location>
</feature>
<evidence type="ECO:0000256" key="17">
    <source>
        <dbReference type="ARBA" id="ARBA00050625"/>
    </source>
</evidence>
<evidence type="ECO:0000313" key="29">
    <source>
        <dbReference type="Proteomes" id="UP000001554"/>
    </source>
</evidence>
<feature type="transmembrane region" description="Helical" evidence="27">
    <location>
        <begin position="343"/>
        <end position="364"/>
    </location>
</feature>
<comment type="catalytic activity">
    <reaction evidence="18">
        <text>N-acetyl-L-aspartyl-L-glutamate(out) = N-acetyl-L-aspartyl-L-glutamate(in)</text>
        <dbReference type="Rhea" id="RHEA:72599"/>
        <dbReference type="ChEBI" id="CHEBI:76931"/>
    </reaction>
    <physiologicalReaction direction="left-to-right" evidence="18">
        <dbReference type="Rhea" id="RHEA:72600"/>
    </physiologicalReaction>
</comment>
<evidence type="ECO:0000256" key="26">
    <source>
        <dbReference type="SAM" id="MobiDB-lite"/>
    </source>
</evidence>
<accession>A0A9J7LIB8</accession>
<evidence type="ECO:0000256" key="18">
    <source>
        <dbReference type="ARBA" id="ARBA00051403"/>
    </source>
</evidence>
<keyword evidence="10" id="KW-0770">Synapse</keyword>
<dbReference type="RefSeq" id="XP_035683513.1">
    <property type="nucleotide sequence ID" value="XM_035827620.1"/>
</dbReference>
<dbReference type="KEGG" id="bfo:118420685"/>
<evidence type="ECO:0000256" key="24">
    <source>
        <dbReference type="ARBA" id="ARBA00081195"/>
    </source>
</evidence>
<evidence type="ECO:0000256" key="1">
    <source>
        <dbReference type="ARBA" id="ARBA00004432"/>
    </source>
</evidence>
<dbReference type="GO" id="GO:0016323">
    <property type="term" value="C:basolateral plasma membrane"/>
    <property type="evidence" value="ECO:0007669"/>
    <property type="project" value="UniProtKB-SubCell"/>
</dbReference>
<feature type="compositionally biased region" description="Basic and acidic residues" evidence="26">
    <location>
        <begin position="531"/>
        <end position="545"/>
    </location>
</feature>
<dbReference type="PANTHER" id="PTHR11662:SF455">
    <property type="entry name" value="GH23975P"/>
    <property type="match status" value="1"/>
</dbReference>
<feature type="compositionally biased region" description="Acidic residues" evidence="26">
    <location>
        <begin position="573"/>
        <end position="583"/>
    </location>
</feature>
<dbReference type="Pfam" id="PF07690">
    <property type="entry name" value="MFS_1"/>
    <property type="match status" value="1"/>
</dbReference>
<evidence type="ECO:0000256" key="12">
    <source>
        <dbReference type="ARBA" id="ARBA00023180"/>
    </source>
</evidence>
<evidence type="ECO:0000256" key="20">
    <source>
        <dbReference type="ARBA" id="ARBA00051612"/>
    </source>
</evidence>
<evidence type="ECO:0000313" key="35">
    <source>
        <dbReference type="RefSeq" id="XP_035683524.1"/>
    </source>
</evidence>
<dbReference type="RefSeq" id="XP_035683486.1">
    <property type="nucleotide sequence ID" value="XM_035827593.1"/>
</dbReference>
<dbReference type="GO" id="GO:0015293">
    <property type="term" value="F:symporter activity"/>
    <property type="evidence" value="ECO:0007669"/>
    <property type="project" value="UniProtKB-KW"/>
</dbReference>
<evidence type="ECO:0000313" key="34">
    <source>
        <dbReference type="RefSeq" id="XP_035683513.1"/>
    </source>
</evidence>
<evidence type="ECO:0000256" key="22">
    <source>
        <dbReference type="ARBA" id="ARBA00069713"/>
    </source>
</evidence>
<protein>
    <recommendedName>
        <fullName evidence="22">Sialin</fullName>
    </recommendedName>
    <alternativeName>
        <fullName evidence="25">H(+)/nitrate cotransporter</fullName>
    </alternativeName>
    <alternativeName>
        <fullName evidence="23">H(+)/sialic acid cotransporter</fullName>
    </alternativeName>
    <alternativeName>
        <fullName evidence="24">Vesicular excitatory amino acid transporter</fullName>
    </alternativeName>
</protein>
<evidence type="ECO:0000256" key="6">
    <source>
        <dbReference type="ARBA" id="ARBA00022475"/>
    </source>
</evidence>
<evidence type="ECO:0000256" key="15">
    <source>
        <dbReference type="ARBA" id="ARBA00050101"/>
    </source>
</evidence>
<feature type="region of interest" description="Disordered" evidence="26">
    <location>
        <begin position="1"/>
        <end position="29"/>
    </location>
</feature>
<comment type="catalytic activity">
    <reaction evidence="17">
        <text>N-acetylneuraminate(in) + H(+)(in) = N-acetylneuraminate(out) + H(+)(out)</text>
        <dbReference type="Rhea" id="RHEA:28987"/>
        <dbReference type="ChEBI" id="CHEBI:15378"/>
        <dbReference type="ChEBI" id="CHEBI:35418"/>
    </reaction>
    <physiologicalReaction direction="right-to-left" evidence="17">
        <dbReference type="Rhea" id="RHEA:28989"/>
    </physiologicalReaction>
</comment>
<evidence type="ECO:0000256" key="27">
    <source>
        <dbReference type="SAM" id="Phobius"/>
    </source>
</evidence>
<comment type="subcellular location">
    <subcellularLocation>
        <location evidence="2">Basolateral cell membrane</location>
        <topology evidence="2">Multi-pass membrane protein</topology>
    </subcellularLocation>
    <subcellularLocation>
        <location evidence="3">Cytoplasmic vesicle</location>
        <location evidence="3">Secretory vesicle membrane</location>
        <topology evidence="3">Multi-pass membrane protein</topology>
    </subcellularLocation>
    <subcellularLocation>
        <location evidence="1">Cytoplasmic vesicle</location>
        <location evidence="1">Secretory vesicle</location>
        <location evidence="1">Synaptic vesicle membrane</location>
    </subcellularLocation>
    <subcellularLocation>
        <location evidence="4">Lysosome membrane</location>
    </subcellularLocation>
</comment>
<evidence type="ECO:0000313" key="33">
    <source>
        <dbReference type="RefSeq" id="XP_035683502.1"/>
    </source>
</evidence>
<feature type="transmembrane region" description="Helical" evidence="27">
    <location>
        <begin position="207"/>
        <end position="230"/>
    </location>
</feature>
<keyword evidence="5" id="KW-0813">Transport</keyword>
<dbReference type="GO" id="GO:0005765">
    <property type="term" value="C:lysosomal membrane"/>
    <property type="evidence" value="ECO:0007669"/>
    <property type="project" value="UniProtKB-SubCell"/>
</dbReference>
<gene>
    <name evidence="30 31 32 33 34 35 36 37" type="primary">LOC118420685</name>
</gene>
<keyword evidence="13" id="KW-0458">Lysosome</keyword>
<organism evidence="29 31">
    <name type="scientific">Branchiostoma floridae</name>
    <name type="common">Florida lancelet</name>
    <name type="synonym">Amphioxus</name>
    <dbReference type="NCBI Taxonomy" id="7739"/>
    <lineage>
        <taxon>Eukaryota</taxon>
        <taxon>Metazoa</taxon>
        <taxon>Chordata</taxon>
        <taxon>Cephalochordata</taxon>
        <taxon>Leptocardii</taxon>
        <taxon>Amphioxiformes</taxon>
        <taxon>Branchiostomatidae</taxon>
        <taxon>Branchiostoma</taxon>
    </lineage>
</organism>
<feature type="region of interest" description="Disordered" evidence="26">
    <location>
        <begin position="511"/>
        <end position="583"/>
    </location>
</feature>
<keyword evidence="12" id="KW-0325">Glycoprotein</keyword>
<evidence type="ECO:0000313" key="32">
    <source>
        <dbReference type="RefSeq" id="XP_035683493.1"/>
    </source>
</evidence>
<evidence type="ECO:0000256" key="23">
    <source>
        <dbReference type="ARBA" id="ARBA00080244"/>
    </source>
</evidence>
<dbReference type="InterPro" id="IPR011701">
    <property type="entry name" value="MFS"/>
</dbReference>
<comment type="catalytic activity">
    <reaction evidence="19">
        <text>L-glutamate(out) = L-glutamate(in)</text>
        <dbReference type="Rhea" id="RHEA:66336"/>
        <dbReference type="ChEBI" id="CHEBI:29985"/>
    </reaction>
    <physiologicalReaction direction="left-to-right" evidence="19">
        <dbReference type="Rhea" id="RHEA:66337"/>
    </physiologicalReaction>
</comment>
<evidence type="ECO:0000313" key="36">
    <source>
        <dbReference type="RefSeq" id="XP_035683535.1"/>
    </source>
</evidence>
<dbReference type="GO" id="GO:0030672">
    <property type="term" value="C:synaptic vesicle membrane"/>
    <property type="evidence" value="ECO:0007669"/>
    <property type="project" value="UniProtKB-SubCell"/>
</dbReference>
<dbReference type="InterPro" id="IPR036259">
    <property type="entry name" value="MFS_trans_sf"/>
</dbReference>
<feature type="transmembrane region" description="Helical" evidence="27">
    <location>
        <begin position="432"/>
        <end position="454"/>
    </location>
</feature>
<evidence type="ECO:0000256" key="2">
    <source>
        <dbReference type="ARBA" id="ARBA00004554"/>
    </source>
</evidence>
<evidence type="ECO:0000256" key="8">
    <source>
        <dbReference type="ARBA" id="ARBA00022847"/>
    </source>
</evidence>
<dbReference type="CDD" id="cd17318">
    <property type="entry name" value="MFS_SLC17"/>
    <property type="match status" value="1"/>
</dbReference>
<dbReference type="Gene3D" id="1.20.1250.20">
    <property type="entry name" value="MFS general substrate transporter like domains"/>
    <property type="match status" value="2"/>
</dbReference>
<dbReference type="FunFam" id="1.20.1250.20:FF:000003">
    <property type="entry name" value="Solute carrier family 17 member 3"/>
    <property type="match status" value="1"/>
</dbReference>
<sequence length="583" mass="63961">MAEPADKPESSLTESPDTTEDSPEEMEMKEIFQETPASSHAIHPDGNERPPISHSLFGKIPKRYIVAFMAFLGFCNVYMLRVNLSVAIVAMVSNMSMEHEDGTVTNIQEFHWDSKMQGMVLGSFFYGYIITQIPGGWLATKFGGKVLFGGGIAMTALLTLFTPLAVKGGAYTLMGVRIVEGLFEGVTYPSIHAIWKNWAPPLERSQLATAAFSGSYVGTFLCLPICGVLAEHVGWPSIFYVFGALGLVWFVGWWFIVTDSPATHSTISYQELEYIRQTITIEGGVAKEGALPWKKVLTSGPVWAILVAHFCENWGFYTMLTSLPLFLQQIFHYDLDEDGVLSALPYLVMAVVVMGSGQLADLLRQRQLLSTTAVRKVFNCTAFMIQAIFMTAVGFTHDAVAAISCLTVAIGVGGLAWSGFSVNHLDIAPQYASLLMGVSNCIATIPGIVSPSVVGQLVQHKLSTEWQMVFFIAAGVYLFGAIIYAVFASGELQSWAEGSVQYVLCSDEDYSEADKEGMTQDDEEEEEEDEKRETGDGKEDDKETSDSDFVNVENEIEAQDMAGNETPPKVTEEETNQSSEEEI</sequence>
<comment type="function">
    <text evidence="21">Receptor for CM101, a polysaccharide produced by group B Streptococcus with antipathoangiogenic properties.</text>
</comment>
<keyword evidence="6" id="KW-1003">Cell membrane</keyword>
<evidence type="ECO:0000313" key="31">
    <source>
        <dbReference type="RefSeq" id="XP_035683486.1"/>
    </source>
</evidence>
<evidence type="ECO:0000256" key="5">
    <source>
        <dbReference type="ARBA" id="ARBA00022448"/>
    </source>
</evidence>
<evidence type="ECO:0000256" key="14">
    <source>
        <dbReference type="ARBA" id="ARBA00023329"/>
    </source>
</evidence>
<dbReference type="RefSeq" id="XP_035683543.1">
    <property type="nucleotide sequence ID" value="XM_035827650.1"/>
</dbReference>
<dbReference type="FunFam" id="1.20.1250.20:FF:000067">
    <property type="entry name" value="sialin isoform X2"/>
    <property type="match status" value="1"/>
</dbReference>
<dbReference type="SUPFAM" id="SSF103473">
    <property type="entry name" value="MFS general substrate transporter"/>
    <property type="match status" value="1"/>
</dbReference>
<feature type="transmembrane region" description="Helical" evidence="27">
    <location>
        <begin position="466"/>
        <end position="487"/>
    </location>
</feature>
<feature type="transmembrane region" description="Helical" evidence="27">
    <location>
        <begin position="64"/>
        <end position="92"/>
    </location>
</feature>
<keyword evidence="7 27" id="KW-0812">Transmembrane</keyword>
<dbReference type="RefSeq" id="XP_035683535.1">
    <property type="nucleotide sequence ID" value="XM_035827642.1"/>
</dbReference>
<dbReference type="GO" id="GO:0016020">
    <property type="term" value="C:membrane"/>
    <property type="evidence" value="ECO:0000318"/>
    <property type="project" value="GO_Central"/>
</dbReference>
<evidence type="ECO:0000256" key="9">
    <source>
        <dbReference type="ARBA" id="ARBA00022989"/>
    </source>
</evidence>
<evidence type="ECO:0000256" key="21">
    <source>
        <dbReference type="ARBA" id="ARBA00056891"/>
    </source>
</evidence>
<evidence type="ECO:0000256" key="4">
    <source>
        <dbReference type="ARBA" id="ARBA00004656"/>
    </source>
</evidence>
<evidence type="ECO:0000256" key="25">
    <source>
        <dbReference type="ARBA" id="ARBA00081925"/>
    </source>
</evidence>
<comment type="catalytic activity">
    <reaction evidence="15">
        <text>2 nitrate(out) + H(+)(out) = 2 nitrate(in) + H(+)(in)</text>
        <dbReference type="Rhea" id="RHEA:71539"/>
        <dbReference type="ChEBI" id="CHEBI:15378"/>
        <dbReference type="ChEBI" id="CHEBI:17632"/>
    </reaction>
    <physiologicalReaction direction="left-to-right" evidence="15">
        <dbReference type="Rhea" id="RHEA:71540"/>
    </physiologicalReaction>
</comment>
<evidence type="ECO:0000256" key="10">
    <source>
        <dbReference type="ARBA" id="ARBA00023018"/>
    </source>
</evidence>
<dbReference type="RefSeq" id="XP_035683477.1">
    <property type="nucleotide sequence ID" value="XM_035827584.1"/>
</dbReference>
<dbReference type="PANTHER" id="PTHR11662">
    <property type="entry name" value="SOLUTE CARRIER FAMILY 17"/>
    <property type="match status" value="1"/>
</dbReference>
<evidence type="ECO:0000256" key="3">
    <source>
        <dbReference type="ARBA" id="ARBA00004638"/>
    </source>
</evidence>
<dbReference type="AlphaFoldDB" id="A0A9J7LIB8"/>
<feature type="transmembrane region" description="Helical" evidence="27">
    <location>
        <begin position="119"/>
        <end position="139"/>
    </location>
</feature>
<dbReference type="OMA" id="ECEYIQK"/>
<dbReference type="RefSeq" id="XP_035683524.1">
    <property type="nucleotide sequence ID" value="XM_035827631.1"/>
</dbReference>
<keyword evidence="9 27" id="KW-1133">Transmembrane helix</keyword>
<dbReference type="RefSeq" id="XP_035683502.1">
    <property type="nucleotide sequence ID" value="XM_035827609.1"/>
</dbReference>
<dbReference type="InterPro" id="IPR050382">
    <property type="entry name" value="MFS_Na/Anion_cotransporter"/>
</dbReference>
<evidence type="ECO:0000256" key="19">
    <source>
        <dbReference type="ARBA" id="ARBA00051447"/>
    </source>
</evidence>
<reference evidence="30 31" key="2">
    <citation type="submission" date="2025-04" db="UniProtKB">
        <authorList>
            <consortium name="RefSeq"/>
        </authorList>
    </citation>
    <scope>IDENTIFICATION</scope>
    <source>
        <strain evidence="30 31">S238N-H82</strain>
        <tissue evidence="30 31">Testes</tissue>
    </source>
</reference>
<feature type="compositionally biased region" description="Acidic residues" evidence="26">
    <location>
        <begin position="519"/>
        <end position="530"/>
    </location>
</feature>
<dbReference type="OrthoDB" id="2985014at2759"/>
<dbReference type="Proteomes" id="UP000001554">
    <property type="component" value="Chromosome 1"/>
</dbReference>
<feature type="transmembrane region" description="Helical" evidence="27">
    <location>
        <begin position="146"/>
        <end position="166"/>
    </location>
</feature>
<name>A0A9J7LIB8_BRAFL</name>
<dbReference type="InterPro" id="IPR020846">
    <property type="entry name" value="MFS_dom"/>
</dbReference>
<keyword evidence="11 27" id="KW-0472">Membrane</keyword>
<evidence type="ECO:0000259" key="28">
    <source>
        <dbReference type="PROSITE" id="PS50850"/>
    </source>
</evidence>
<dbReference type="GeneID" id="118420685"/>
<keyword evidence="14" id="KW-0968">Cytoplasmic vesicle</keyword>
<keyword evidence="29" id="KW-1185">Reference proteome</keyword>
<evidence type="ECO:0000313" key="37">
    <source>
        <dbReference type="RefSeq" id="XP_035683543.1"/>
    </source>
</evidence>
<evidence type="ECO:0000256" key="7">
    <source>
        <dbReference type="ARBA" id="ARBA00022692"/>
    </source>
</evidence>
<dbReference type="GO" id="GO:0022857">
    <property type="term" value="F:transmembrane transporter activity"/>
    <property type="evidence" value="ECO:0000318"/>
    <property type="project" value="GO_Central"/>
</dbReference>
<feature type="transmembrane region" description="Helical" evidence="27">
    <location>
        <begin position="376"/>
        <end position="395"/>
    </location>
</feature>
<dbReference type="GO" id="GO:0046942">
    <property type="term" value="P:carboxylic acid transport"/>
    <property type="evidence" value="ECO:0007669"/>
    <property type="project" value="UniProtKB-ARBA"/>
</dbReference>
<reference evidence="29" key="1">
    <citation type="journal article" date="2020" name="Nat. Ecol. Evol.">
        <title>Deeply conserved synteny resolves early events in vertebrate evolution.</title>
        <authorList>
            <person name="Simakov O."/>
            <person name="Marletaz F."/>
            <person name="Yue J.X."/>
            <person name="O'Connell B."/>
            <person name="Jenkins J."/>
            <person name="Brandt A."/>
            <person name="Calef R."/>
            <person name="Tung C.H."/>
            <person name="Huang T.K."/>
            <person name="Schmutz J."/>
            <person name="Satoh N."/>
            <person name="Yu J.K."/>
            <person name="Putnam N.H."/>
            <person name="Green R.E."/>
            <person name="Rokhsar D.S."/>
        </authorList>
    </citation>
    <scope>NUCLEOTIDE SEQUENCE [LARGE SCALE GENOMIC DNA]</scope>
    <source>
        <strain evidence="29">S238N-H82</strain>
    </source>
</reference>
<dbReference type="PROSITE" id="PS50850">
    <property type="entry name" value="MFS"/>
    <property type="match status" value="1"/>
</dbReference>
<evidence type="ECO:0000256" key="11">
    <source>
        <dbReference type="ARBA" id="ARBA00023136"/>
    </source>
</evidence>
<dbReference type="RefSeq" id="XP_035683493.1">
    <property type="nucleotide sequence ID" value="XM_035827600.1"/>
</dbReference>
<proteinExistence type="predicted"/>
<feature type="transmembrane region" description="Helical" evidence="27">
    <location>
        <begin position="237"/>
        <end position="256"/>
    </location>
</feature>
<comment type="catalytic activity">
    <reaction evidence="20">
        <text>D-glucuronate(out) + H(+)(out) = D-glucuronate(in) + H(+)(in)</text>
        <dbReference type="Rhea" id="RHEA:72591"/>
        <dbReference type="ChEBI" id="CHEBI:15378"/>
        <dbReference type="ChEBI" id="CHEBI:58720"/>
    </reaction>
    <physiologicalReaction direction="left-to-right" evidence="20">
        <dbReference type="Rhea" id="RHEA:72592"/>
    </physiologicalReaction>
</comment>
<evidence type="ECO:0000313" key="30">
    <source>
        <dbReference type="RefSeq" id="XP_035683477.1"/>
    </source>
</evidence>
<comment type="catalytic activity">
    <reaction evidence="16">
        <text>L-aspartate(out) = L-aspartate(in)</text>
        <dbReference type="Rhea" id="RHEA:66332"/>
        <dbReference type="ChEBI" id="CHEBI:29991"/>
    </reaction>
    <physiologicalReaction direction="left-to-right" evidence="16">
        <dbReference type="Rhea" id="RHEA:66333"/>
    </physiologicalReaction>
</comment>
<keyword evidence="8" id="KW-0769">Symport</keyword>
<feature type="transmembrane region" description="Helical" evidence="27">
    <location>
        <begin position="401"/>
        <end position="420"/>
    </location>
</feature>
<evidence type="ECO:0000256" key="13">
    <source>
        <dbReference type="ARBA" id="ARBA00023228"/>
    </source>
</evidence>
<evidence type="ECO:0000256" key="16">
    <source>
        <dbReference type="ARBA" id="ARBA00050554"/>
    </source>
</evidence>